<keyword evidence="1" id="KW-0472">Membrane</keyword>
<evidence type="ECO:0000313" key="3">
    <source>
        <dbReference type="EMBL" id="CAF1357581.1"/>
    </source>
</evidence>
<gene>
    <name evidence="3" type="ORF">OVA965_LOCUS31088</name>
    <name evidence="4" type="ORF">TMI583_LOCUS31913</name>
</gene>
<name>A0A8S2EZP4_9BILA</name>
<organism evidence="3 5">
    <name type="scientific">Didymodactylos carnosus</name>
    <dbReference type="NCBI Taxonomy" id="1234261"/>
    <lineage>
        <taxon>Eukaryota</taxon>
        <taxon>Metazoa</taxon>
        <taxon>Spiralia</taxon>
        <taxon>Gnathifera</taxon>
        <taxon>Rotifera</taxon>
        <taxon>Eurotatoria</taxon>
        <taxon>Bdelloidea</taxon>
        <taxon>Philodinida</taxon>
        <taxon>Philodinidae</taxon>
        <taxon>Didymodactylos</taxon>
    </lineage>
</organism>
<evidence type="ECO:0000313" key="5">
    <source>
        <dbReference type="Proteomes" id="UP000677228"/>
    </source>
</evidence>
<dbReference type="EMBL" id="CAJOBA010044743">
    <property type="protein sequence ID" value="CAF4167894.1"/>
    <property type="molecule type" value="Genomic_DNA"/>
</dbReference>
<evidence type="ECO:0000313" key="4">
    <source>
        <dbReference type="EMBL" id="CAF4167894.1"/>
    </source>
</evidence>
<protein>
    <submittedName>
        <fullName evidence="3">Uncharacterized protein</fullName>
    </submittedName>
</protein>
<proteinExistence type="predicted"/>
<evidence type="ECO:0000256" key="2">
    <source>
        <dbReference type="SAM" id="SignalP"/>
    </source>
</evidence>
<dbReference type="EMBL" id="CAJNOK010023092">
    <property type="protein sequence ID" value="CAF1357581.1"/>
    <property type="molecule type" value="Genomic_DNA"/>
</dbReference>
<keyword evidence="2" id="KW-0732">Signal</keyword>
<feature type="chain" id="PRO_5036273471" evidence="2">
    <location>
        <begin position="30"/>
        <end position="192"/>
    </location>
</feature>
<comment type="caution">
    <text evidence="3">The sequence shown here is derived from an EMBL/GenBank/DDBJ whole genome shotgun (WGS) entry which is preliminary data.</text>
</comment>
<dbReference type="Proteomes" id="UP000677228">
    <property type="component" value="Unassembled WGS sequence"/>
</dbReference>
<keyword evidence="1" id="KW-0812">Transmembrane</keyword>
<keyword evidence="1" id="KW-1133">Transmembrane helix</keyword>
<feature type="signal peptide" evidence="2">
    <location>
        <begin position="1"/>
        <end position="29"/>
    </location>
</feature>
<sequence>MNGMPYAREMNVMILSASLLLTWLSSIEKETQEHSPYTLKLKQNIDKIINLLENTSVIETYPEVRFLRHVVENYAEMPALTKLFKSVLACMAVLNGVMIFFIWARPIGVSLITISLDGLAIPAAFSESLTVLLFVDLLRITVFICDDDYIQSLKKSNEPNIRKTSKTKRHWRKYRISILSVPANSTQIKTVI</sequence>
<dbReference type="AlphaFoldDB" id="A0A8S2EZP4"/>
<feature type="transmembrane region" description="Helical" evidence="1">
    <location>
        <begin position="83"/>
        <end position="104"/>
    </location>
</feature>
<dbReference type="Proteomes" id="UP000682733">
    <property type="component" value="Unassembled WGS sequence"/>
</dbReference>
<reference evidence="3" key="1">
    <citation type="submission" date="2021-02" db="EMBL/GenBank/DDBJ databases">
        <authorList>
            <person name="Nowell W R."/>
        </authorList>
    </citation>
    <scope>NUCLEOTIDE SEQUENCE</scope>
</reference>
<evidence type="ECO:0000256" key="1">
    <source>
        <dbReference type="SAM" id="Phobius"/>
    </source>
</evidence>
<accession>A0A8S2EZP4</accession>